<dbReference type="Pfam" id="PF06985">
    <property type="entry name" value="HET"/>
    <property type="match status" value="1"/>
</dbReference>
<dbReference type="EMBL" id="CH476595">
    <property type="protein sequence ID" value="EAU37993.1"/>
    <property type="molecule type" value="Genomic_DNA"/>
</dbReference>
<dbReference type="PANTHER" id="PTHR10622:SF10">
    <property type="entry name" value="HET DOMAIN-CONTAINING PROTEIN"/>
    <property type="match status" value="1"/>
</dbReference>
<dbReference type="RefSeq" id="XP_001208601.1">
    <property type="nucleotide sequence ID" value="XM_001208601.1"/>
</dbReference>
<evidence type="ECO:0000259" key="1">
    <source>
        <dbReference type="Pfam" id="PF06985"/>
    </source>
</evidence>
<name>Q0CYJ8_ASPTN</name>
<evidence type="ECO:0000313" key="2">
    <source>
        <dbReference type="EMBL" id="EAU37993.1"/>
    </source>
</evidence>
<protein>
    <recommendedName>
        <fullName evidence="1">Heterokaryon incompatibility domain-containing protein</fullName>
    </recommendedName>
</protein>
<evidence type="ECO:0000313" key="3">
    <source>
        <dbReference type="Proteomes" id="UP000007963"/>
    </source>
</evidence>
<feature type="domain" description="Heterokaryon incompatibility" evidence="1">
    <location>
        <begin position="18"/>
        <end position="108"/>
    </location>
</feature>
<organism evidence="2 3">
    <name type="scientific">Aspergillus terreus (strain NIH 2624 / FGSC A1156)</name>
    <dbReference type="NCBI Taxonomy" id="341663"/>
    <lineage>
        <taxon>Eukaryota</taxon>
        <taxon>Fungi</taxon>
        <taxon>Dikarya</taxon>
        <taxon>Ascomycota</taxon>
        <taxon>Pezizomycotina</taxon>
        <taxon>Eurotiomycetes</taxon>
        <taxon>Eurotiomycetidae</taxon>
        <taxon>Eurotiales</taxon>
        <taxon>Aspergillaceae</taxon>
        <taxon>Aspergillus</taxon>
        <taxon>Aspergillus subgen. Circumdati</taxon>
    </lineage>
</organism>
<dbReference type="GeneID" id="4316067"/>
<gene>
    <name evidence="2" type="ORF">ATEG_01236</name>
</gene>
<dbReference type="PANTHER" id="PTHR10622">
    <property type="entry name" value="HET DOMAIN-CONTAINING PROTEIN"/>
    <property type="match status" value="1"/>
</dbReference>
<dbReference type="eggNOG" id="KOG4177">
    <property type="taxonomic scope" value="Eukaryota"/>
</dbReference>
<dbReference type="VEuPathDB" id="FungiDB:ATEG_01236"/>
<accession>Q0CYJ8</accession>
<dbReference type="OMA" id="GRITESH"/>
<reference evidence="3" key="1">
    <citation type="submission" date="2005-09" db="EMBL/GenBank/DDBJ databases">
        <title>Annotation of the Aspergillus terreus NIH2624 genome.</title>
        <authorList>
            <person name="Birren B.W."/>
            <person name="Lander E.S."/>
            <person name="Galagan J.E."/>
            <person name="Nusbaum C."/>
            <person name="Devon K."/>
            <person name="Henn M."/>
            <person name="Ma L.-J."/>
            <person name="Jaffe D.B."/>
            <person name="Butler J."/>
            <person name="Alvarez P."/>
            <person name="Gnerre S."/>
            <person name="Grabherr M."/>
            <person name="Kleber M."/>
            <person name="Mauceli E.W."/>
            <person name="Brockman W."/>
            <person name="Rounsley S."/>
            <person name="Young S.K."/>
            <person name="LaButti K."/>
            <person name="Pushparaj V."/>
            <person name="DeCaprio D."/>
            <person name="Crawford M."/>
            <person name="Koehrsen M."/>
            <person name="Engels R."/>
            <person name="Montgomery P."/>
            <person name="Pearson M."/>
            <person name="Howarth C."/>
            <person name="Larson L."/>
            <person name="Luoma S."/>
            <person name="White J."/>
            <person name="Alvarado L."/>
            <person name="Kodira C.D."/>
            <person name="Zeng Q."/>
            <person name="Oleary S."/>
            <person name="Yandava C."/>
            <person name="Denning D.W."/>
            <person name="Nierman W.C."/>
            <person name="Milne T."/>
            <person name="Madden K."/>
        </authorList>
    </citation>
    <scope>NUCLEOTIDE SEQUENCE [LARGE SCALE GENOMIC DNA]</scope>
    <source>
        <strain evidence="3">NIH 2624 / FGSC A1156</strain>
    </source>
</reference>
<dbReference type="AlphaFoldDB" id="Q0CYJ8"/>
<sequence length="502" mass="57413">MADIKDDLFKQKGWSKIKSFCTRAKADGWEWAWMDTCCIDKTSTGDTQEAINAMFRWYQDAGVCYAYLSDVDAGGLEAIGGHSDPHYARLKESFVKANWFTRGWTLQELLAPHYLMFVDQHWHHIGTRESWALEIKEACNIDSRHLVDFKPTEPTSCSIAMRLSWASRRETTVEEDEAYSLLGLFGISLPLIYGEGRSRAFSRFQRELILTYNDDSIFAWKAERPSAEQFPHLHWTEIKAKHWRHEDHSSCIVRLNCGEPPRGHIGILLRQVNDTHERISIDKLCDIENMDFAGWGEPNNTPLLVKAGGHSEPDPCLSVFVLEYPKQIQIEGKYLVRFGPSAVAGEIQSLPKSSFLQHATDRELLLGPDQIVFVNIRLESKEKELAYDVIIDLTENSFPSVGIRSRSEENWERLDHPLGSASGIYEFLADYLHQQVPGQPMWPLNPSIRAEPYVVGVRLIPRPPKGRSLNTSPENARFVRLREYTVNISVEQTDNYAEPMSE</sequence>
<dbReference type="Proteomes" id="UP000007963">
    <property type="component" value="Unassembled WGS sequence"/>
</dbReference>
<dbReference type="HOGENOM" id="CLU_000288_138_11_1"/>
<proteinExistence type="predicted"/>
<dbReference type="InterPro" id="IPR010730">
    <property type="entry name" value="HET"/>
</dbReference>
<dbReference type="OrthoDB" id="674604at2759"/>